<keyword evidence="11" id="KW-0325">Glycoprotein</keyword>
<keyword evidence="10" id="KW-0675">Receptor</keyword>
<dbReference type="GO" id="GO:0002532">
    <property type="term" value="P:production of molecular mediator involved in inflammatory response"/>
    <property type="evidence" value="ECO:0007669"/>
    <property type="project" value="InterPro"/>
</dbReference>
<evidence type="ECO:0000256" key="10">
    <source>
        <dbReference type="ARBA" id="ARBA00023170"/>
    </source>
</evidence>
<feature type="region of interest" description="Disordered" evidence="13">
    <location>
        <begin position="565"/>
        <end position="604"/>
    </location>
</feature>
<dbReference type="Pfam" id="PF09238">
    <property type="entry name" value="IL4Ra_N"/>
    <property type="match status" value="1"/>
</dbReference>
<dbReference type="Proteomes" id="UP000694398">
    <property type="component" value="Unassembled WGS sequence"/>
</dbReference>
<dbReference type="GO" id="GO:0004913">
    <property type="term" value="F:interleukin-4 receptor activity"/>
    <property type="evidence" value="ECO:0007669"/>
    <property type="project" value="Ensembl"/>
</dbReference>
<feature type="compositionally biased region" description="Low complexity" evidence="13">
    <location>
        <begin position="641"/>
        <end position="657"/>
    </location>
</feature>
<protein>
    <recommendedName>
        <fullName evidence="3">Interleukin-4 receptor subunit alpha</fullName>
    </recommendedName>
</protein>
<dbReference type="GeneTree" id="ENSGT00510000049182"/>
<feature type="compositionally biased region" description="Pro residues" evidence="13">
    <location>
        <begin position="717"/>
        <end position="728"/>
    </location>
</feature>
<keyword evidence="5 14" id="KW-0812">Transmembrane</keyword>
<dbReference type="SMART" id="SM00060">
    <property type="entry name" value="FN3"/>
    <property type="match status" value="1"/>
</dbReference>
<dbReference type="InterPro" id="IPR003531">
    <property type="entry name" value="Hempt_rcpt_S_F1_CS"/>
</dbReference>
<dbReference type="GO" id="GO:0005654">
    <property type="term" value="C:nucleoplasm"/>
    <property type="evidence" value="ECO:0007669"/>
    <property type="project" value="Ensembl"/>
</dbReference>
<dbReference type="PANTHER" id="PTHR23037">
    <property type="entry name" value="CYTOKINE RECEPTOR"/>
    <property type="match status" value="1"/>
</dbReference>
<dbReference type="Ensembl" id="ENSCLAT00000016959.1">
    <property type="protein sequence ID" value="ENSCLAP00000016795.1"/>
    <property type="gene ID" value="ENSCLAG00000011524.1"/>
</dbReference>
<evidence type="ECO:0000256" key="2">
    <source>
        <dbReference type="ARBA" id="ARBA00008280"/>
    </source>
</evidence>
<dbReference type="GO" id="GO:0043235">
    <property type="term" value="C:receptor complex"/>
    <property type="evidence" value="ECO:0007669"/>
    <property type="project" value="Ensembl"/>
</dbReference>
<keyword evidence="4" id="KW-0597">Phosphoprotein</keyword>
<name>A0A8C2VM47_CHILA</name>
<feature type="region of interest" description="Disordered" evidence="13">
    <location>
        <begin position="716"/>
        <end position="757"/>
    </location>
</feature>
<sequence length="887" mass="95261">MQMKGQGARTLGHGGACQYEGRGGACKYRAGRRKPRGGAPAQESPAPGRRATEVTLSALGRRGGEWSRSAQVPQHLPMGRLHAGLLLAVTGLILAWAAGCGSLKVLRKPTCFSDYLSLSTCEWRLDRPLDCSAALRLSYELLFNPEPDAEIHTCIPENSADAVCVCHMDIKQPVIVDTYQLDLWAGTQLLWTHNFTPSQHVKPRAPVNLTVSANVSSGWLLSWSNPYPTWNFLHFRLSHQVKVSSESKPEHVKIYNLTYKETSFHLEARDLMSGVSYTAWVRALAQLNGSTWSEWSPGAKWKNHYEQLLEQRVKLGVLISCFLITLICLSCYCSISKIKKEWWDQIPNPACSPVVAIVIQDPQVSPWEKWSRGQEPRKCPRWKTCLTKLLPCFLEHSVKKDEDLPKAARNRPFHGPGRSVWCPVEVSRTVLLPETISVVRCVELFEAPAEVKEEEEEVEEDRGGREDSCTSLEGSEGSFPDGRVRIAESMILGLLGAEDGDVCRPSLGEPCLLLPPGSTSTQTPWALFPTPWDEEQPQAGAAQGPACPEVPLVVKDNPTYRSFSHFQGQAQSPGGLAPEPLWGEHLKEGGDPTSPGTPQPSEPQTWEQILRQSVLQHGATPAPAVTSCSGYREFVQAVRQGGPQDGAAAPGPSGDAGYKASSCLLPDSATLAGAAGPGGSSGDGGYKPFQNLAASYTGHPAPGPLPLFTFGLDVEPPVTPQNPLPTSTPPEGLSLGPKVKEEDRQKPLVPPQEATTPLRDDLASGIVYSALTCHLCGHLKQCHGQEEAGQAQLVPSPCCGCCCGDRSSPPGAPPGALEPAPAEPPLHASLRPASPAPVGISEEEKSSLSFHLAPSNAQSSSQAPKVGGLVPPGPLSVSESSYGPSCC</sequence>
<keyword evidence="8 14" id="KW-0472">Membrane</keyword>
<accession>A0A8C2VM47</accession>
<reference evidence="16" key="2">
    <citation type="submission" date="2025-09" db="UniProtKB">
        <authorList>
            <consortium name="Ensembl"/>
        </authorList>
    </citation>
    <scope>IDENTIFICATION</scope>
</reference>
<organism evidence="16 17">
    <name type="scientific">Chinchilla lanigera</name>
    <name type="common">Long-tailed chinchilla</name>
    <name type="synonym">Chinchilla villidera</name>
    <dbReference type="NCBI Taxonomy" id="34839"/>
    <lineage>
        <taxon>Eukaryota</taxon>
        <taxon>Metazoa</taxon>
        <taxon>Chordata</taxon>
        <taxon>Craniata</taxon>
        <taxon>Vertebrata</taxon>
        <taxon>Euteleostomi</taxon>
        <taxon>Mammalia</taxon>
        <taxon>Eutheria</taxon>
        <taxon>Euarchontoglires</taxon>
        <taxon>Glires</taxon>
        <taxon>Rodentia</taxon>
        <taxon>Hystricomorpha</taxon>
        <taxon>Chinchillidae</taxon>
        <taxon>Chinchilla</taxon>
    </lineage>
</organism>
<dbReference type="InterPro" id="IPR036116">
    <property type="entry name" value="FN3_sf"/>
</dbReference>
<feature type="region of interest" description="Disordered" evidence="13">
    <location>
        <begin position="641"/>
        <end position="660"/>
    </location>
</feature>
<dbReference type="Gene3D" id="2.60.40.10">
    <property type="entry name" value="Immunoglobulins"/>
    <property type="match status" value="2"/>
</dbReference>
<comment type="similarity">
    <text evidence="2">Belongs to the type I cytokine receptor family. Type 4 subfamily.</text>
</comment>
<evidence type="ECO:0000313" key="16">
    <source>
        <dbReference type="Ensembl" id="ENSCLAP00000016795.1"/>
    </source>
</evidence>
<feature type="compositionally biased region" description="Low complexity" evidence="13">
    <location>
        <begin position="853"/>
        <end position="869"/>
    </location>
</feature>
<comment type="function">
    <text evidence="12">Receptor for both interleukin 4 and interleukin 13. Couples to the JAK1/2/3-STAT6 pathway. The IL4 response is involved in promoting Th2 differentiation. The IL4/IL13 responses are involved in regulating IgE production and, chemokine and mucus production at sites of allergic inflammation. In certain cell types, can signal through activation of insulin receptor substrates, IRS1/IRS2.</text>
</comment>
<comment type="subcellular location">
    <subcellularLocation>
        <location evidence="1">Membrane</location>
        <topology evidence="1">Single-pass type I membrane protein</topology>
    </subcellularLocation>
</comment>
<evidence type="ECO:0000256" key="4">
    <source>
        <dbReference type="ARBA" id="ARBA00022553"/>
    </source>
</evidence>
<evidence type="ECO:0000313" key="17">
    <source>
        <dbReference type="Proteomes" id="UP000694398"/>
    </source>
</evidence>
<evidence type="ECO:0000256" key="11">
    <source>
        <dbReference type="ARBA" id="ARBA00023180"/>
    </source>
</evidence>
<evidence type="ECO:0000256" key="7">
    <source>
        <dbReference type="ARBA" id="ARBA00022989"/>
    </source>
</evidence>
<dbReference type="PROSITE" id="PS50853">
    <property type="entry name" value="FN3"/>
    <property type="match status" value="1"/>
</dbReference>
<evidence type="ECO:0000259" key="15">
    <source>
        <dbReference type="PROSITE" id="PS50853"/>
    </source>
</evidence>
<evidence type="ECO:0000256" key="1">
    <source>
        <dbReference type="ARBA" id="ARBA00004479"/>
    </source>
</evidence>
<dbReference type="InterPro" id="IPR003961">
    <property type="entry name" value="FN3_dom"/>
</dbReference>
<evidence type="ECO:0000256" key="13">
    <source>
        <dbReference type="SAM" id="MobiDB-lite"/>
    </source>
</evidence>
<dbReference type="InterPro" id="IPR013783">
    <property type="entry name" value="Ig-like_fold"/>
</dbReference>
<dbReference type="GO" id="GO:0034451">
    <property type="term" value="C:centriolar satellite"/>
    <property type="evidence" value="ECO:0007669"/>
    <property type="project" value="Ensembl"/>
</dbReference>
<dbReference type="SUPFAM" id="SSF49265">
    <property type="entry name" value="Fibronectin type III"/>
    <property type="match status" value="2"/>
</dbReference>
<dbReference type="InterPro" id="IPR015319">
    <property type="entry name" value="IL-4_rcpt-alpha_N"/>
</dbReference>
<gene>
    <name evidence="16" type="primary">IL4R</name>
</gene>
<feature type="region of interest" description="Disordered" evidence="13">
    <location>
        <begin position="28"/>
        <end position="52"/>
    </location>
</feature>
<keyword evidence="17" id="KW-1185">Reference proteome</keyword>
<keyword evidence="7 14" id="KW-1133">Transmembrane helix</keyword>
<proteinExistence type="inferred from homology"/>
<evidence type="ECO:0000256" key="3">
    <source>
        <dbReference type="ARBA" id="ARBA00018975"/>
    </source>
</evidence>
<evidence type="ECO:0000256" key="8">
    <source>
        <dbReference type="ARBA" id="ARBA00023136"/>
    </source>
</evidence>
<evidence type="ECO:0000256" key="6">
    <source>
        <dbReference type="ARBA" id="ARBA00022729"/>
    </source>
</evidence>
<dbReference type="AlphaFoldDB" id="A0A8C2VM47"/>
<dbReference type="PANTHER" id="PTHR23037:SF32">
    <property type="entry name" value="INTERLEUKIN-4 RECEPTOR SUBUNIT ALPHA"/>
    <property type="match status" value="1"/>
</dbReference>
<feature type="region of interest" description="Disordered" evidence="13">
    <location>
        <begin position="451"/>
        <end position="480"/>
    </location>
</feature>
<feature type="region of interest" description="Disordered" evidence="13">
    <location>
        <begin position="810"/>
        <end position="887"/>
    </location>
</feature>
<dbReference type="GO" id="GO:0009897">
    <property type="term" value="C:external side of plasma membrane"/>
    <property type="evidence" value="ECO:0007669"/>
    <property type="project" value="TreeGrafter"/>
</dbReference>
<evidence type="ECO:0000256" key="14">
    <source>
        <dbReference type="SAM" id="Phobius"/>
    </source>
</evidence>
<reference evidence="16" key="1">
    <citation type="submission" date="2025-08" db="UniProtKB">
        <authorList>
            <consortium name="Ensembl"/>
        </authorList>
    </citation>
    <scope>IDENTIFICATION</scope>
</reference>
<keyword evidence="9" id="KW-1015">Disulfide bond</keyword>
<dbReference type="CDD" id="cd00063">
    <property type="entry name" value="FN3"/>
    <property type="match status" value="1"/>
</dbReference>
<dbReference type="OMA" id="AVCVCHM"/>
<evidence type="ECO:0000256" key="9">
    <source>
        <dbReference type="ARBA" id="ARBA00023157"/>
    </source>
</evidence>
<dbReference type="PROSITE" id="PS01355">
    <property type="entry name" value="HEMATOPO_REC_S_F1"/>
    <property type="match status" value="1"/>
</dbReference>
<evidence type="ECO:0000256" key="5">
    <source>
        <dbReference type="ARBA" id="ARBA00022692"/>
    </source>
</evidence>
<feature type="domain" description="Fibronectin type-III" evidence="15">
    <location>
        <begin position="205"/>
        <end position="303"/>
    </location>
</feature>
<evidence type="ECO:0000256" key="12">
    <source>
        <dbReference type="ARBA" id="ARBA00025115"/>
    </source>
</evidence>
<keyword evidence="6" id="KW-0732">Signal</keyword>
<feature type="transmembrane region" description="Helical" evidence="14">
    <location>
        <begin position="81"/>
        <end position="99"/>
    </location>
</feature>